<dbReference type="Pfam" id="PF01968">
    <property type="entry name" value="Hydantoinase_A"/>
    <property type="match status" value="1"/>
</dbReference>
<sequence length="693" mass="73799">MGSVRIGVDIGGTFTDVTVLDEREGDVTIAKVPSRRSDPAGALLDGVTTGLEAAGVDPADVSLLVHGTTIVTNAVLENKLPKTALITTEGFRDVLEIGRHFRPDMYDLQQDRAAPVIPRNRRYGLAERTAADGEVLVRPEQGEFRKLLDSIKADNVEAVAICFLNSYVNPENEAQVLKWLTDELQDVAVSASHDVCREMREFERISTVSVNTAAMPLVAKYLSEIAPNIHKVLPNAKILLMQSNGGSLTVDAAKAFPARILTSGPAGGALAVQRMSKATKYPNLLGVDMGGTSTDICLIQNGEVTMTTEAEVADRPIKLPMIDINTIGAGAGSIAWLDEANGLHVGPHSAGSDPGPVAYKKGGTEPTVTDANIVLGRLLPQYFASGRIALDIEASRQAIKEKIGDPLGMTIEEAAQGIIRIANANMERAVRVSSAEKGFDPRMITMVAFGGAGPMHAAALGRAAGMPTVLIPGQPGVFSAVGLVMADIRHDFVQTKIMRGAEITPDALKGVYSGLETLGREALEADAVPADKQDITRTADLRYVGQAYEINVTLPEGEIDDALIKNIFDKFHAQHNQLYAHCHPHKIIEFVSGRLTATGSMSAPPMRKYDSPGDKASGAPKTDGTHPIYFEEAGAYVDVPIYARENLPPGSEIEGPAVVVQLDTTIIIHPGQAATVDDHANLLIATGETPYAR</sequence>
<dbReference type="Pfam" id="PF05378">
    <property type="entry name" value="Hydant_A_N"/>
    <property type="match status" value="1"/>
</dbReference>
<gene>
    <name evidence="5" type="ORF">N7U68_19180</name>
</gene>
<dbReference type="Proteomes" id="UP001064087">
    <property type="component" value="Chromosome"/>
</dbReference>
<feature type="domain" description="Acetophenone carboxylase-like C-terminal" evidence="4">
    <location>
        <begin position="507"/>
        <end position="680"/>
    </location>
</feature>
<evidence type="ECO:0000259" key="4">
    <source>
        <dbReference type="Pfam" id="PF19278"/>
    </source>
</evidence>
<evidence type="ECO:0000313" key="5">
    <source>
        <dbReference type="EMBL" id="UXX83168.1"/>
    </source>
</evidence>
<dbReference type="PANTHER" id="PTHR11365:SF23">
    <property type="entry name" value="HYPOTHETICAL 5-OXOPROLINASE (EUROFUNG)-RELATED"/>
    <property type="match status" value="1"/>
</dbReference>
<name>A0ABY6DAN9_9RHOB</name>
<evidence type="ECO:0000313" key="6">
    <source>
        <dbReference type="Proteomes" id="UP001064087"/>
    </source>
</evidence>
<feature type="region of interest" description="Disordered" evidence="1">
    <location>
        <begin position="601"/>
        <end position="625"/>
    </location>
</feature>
<feature type="domain" description="Hydantoinase/oxoprolinase N-terminal" evidence="3">
    <location>
        <begin position="5"/>
        <end position="182"/>
    </location>
</feature>
<dbReference type="PANTHER" id="PTHR11365">
    <property type="entry name" value="5-OXOPROLINASE RELATED"/>
    <property type="match status" value="1"/>
</dbReference>
<dbReference type="InterPro" id="IPR002821">
    <property type="entry name" value="Hydantoinase_A"/>
</dbReference>
<dbReference type="InterPro" id="IPR049517">
    <property type="entry name" value="ACX-like_C"/>
</dbReference>
<dbReference type="InterPro" id="IPR008040">
    <property type="entry name" value="Hydant_A_N"/>
</dbReference>
<dbReference type="InterPro" id="IPR045079">
    <property type="entry name" value="Oxoprolinase-like"/>
</dbReference>
<dbReference type="Pfam" id="PF19278">
    <property type="entry name" value="Hydant_A_C"/>
    <property type="match status" value="1"/>
</dbReference>
<reference evidence="5" key="1">
    <citation type="submission" date="2022-10" db="EMBL/GenBank/DDBJ databases">
        <title>Roseovarius pelagicus sp. nov., isolated from Arctic seawater.</title>
        <authorList>
            <person name="Hong Y.W."/>
            <person name="Hwang C.Y."/>
        </authorList>
    </citation>
    <scope>NUCLEOTIDE SEQUENCE</scope>
    <source>
        <strain evidence="5">HL-MP18</strain>
    </source>
</reference>
<dbReference type="RefSeq" id="WP_263047860.1">
    <property type="nucleotide sequence ID" value="NZ_CP106738.1"/>
</dbReference>
<protein>
    <submittedName>
        <fullName evidence="5">Hydantoinase/oxoprolinase family protein</fullName>
    </submittedName>
</protein>
<dbReference type="EMBL" id="CP106738">
    <property type="protein sequence ID" value="UXX83168.1"/>
    <property type="molecule type" value="Genomic_DNA"/>
</dbReference>
<proteinExistence type="predicted"/>
<feature type="domain" description="Hydantoinase A/oxoprolinase" evidence="2">
    <location>
        <begin position="204"/>
        <end position="491"/>
    </location>
</feature>
<keyword evidence="6" id="KW-1185">Reference proteome</keyword>
<dbReference type="InterPro" id="IPR043129">
    <property type="entry name" value="ATPase_NBD"/>
</dbReference>
<evidence type="ECO:0000259" key="3">
    <source>
        <dbReference type="Pfam" id="PF05378"/>
    </source>
</evidence>
<accession>A0ABY6DAN9</accession>
<dbReference type="SUPFAM" id="SSF53067">
    <property type="entry name" value="Actin-like ATPase domain"/>
    <property type="match status" value="1"/>
</dbReference>
<evidence type="ECO:0000259" key="2">
    <source>
        <dbReference type="Pfam" id="PF01968"/>
    </source>
</evidence>
<organism evidence="5 6">
    <name type="scientific">Roseovarius pelagicus</name>
    <dbReference type="NCBI Taxonomy" id="2980108"/>
    <lineage>
        <taxon>Bacteria</taxon>
        <taxon>Pseudomonadati</taxon>
        <taxon>Pseudomonadota</taxon>
        <taxon>Alphaproteobacteria</taxon>
        <taxon>Rhodobacterales</taxon>
        <taxon>Roseobacteraceae</taxon>
        <taxon>Roseovarius</taxon>
    </lineage>
</organism>
<evidence type="ECO:0000256" key="1">
    <source>
        <dbReference type="SAM" id="MobiDB-lite"/>
    </source>
</evidence>